<organism evidence="6">
    <name type="scientific">marine sediment metagenome</name>
    <dbReference type="NCBI Taxonomy" id="412755"/>
    <lineage>
        <taxon>unclassified sequences</taxon>
        <taxon>metagenomes</taxon>
        <taxon>ecological metagenomes</taxon>
    </lineage>
</organism>
<dbReference type="Pfam" id="PF13380">
    <property type="entry name" value="CoA_binding_2"/>
    <property type="match status" value="1"/>
</dbReference>
<feature type="non-terminal residue" evidence="6">
    <location>
        <position position="386"/>
    </location>
</feature>
<sequence>PTRSASSPSGPSEASDSEHGESAKRTGQAFDFIFHPRSVAVAGASPPQPGFGGMGSGFVISLQEMGCPAVYPVNPHHEEIEGLKCYPSLLDIEGPVDHVISSVPARAVPSLIDDCIAKGVNSIHFFTAGFSETGEEELAKLEAEIVRRAVKAGLRVLGPNCMGLYAPASRLSFMPGFPTEPGPVAFISQSGGNAADMVFNSAPRGIRYSKVVSYGNAADVDESELLDYLTEDPESEIICAYIEGVKDGRRFFQAMRRAAAAKPVIVLKGGRTEAGTRAVHSHTGSLAGSREVFDALLRQVGAVRADSVEEMVDLAVAFRWAGALAGPGIAVVGGGGGFRVFAADELDEAGLSCPVLPQATQRALREFTPVAGTSVRNPVDTIIIFD</sequence>
<accession>A0A0F9AL13</accession>
<dbReference type="PANTHER" id="PTHR43334">
    <property type="entry name" value="ACETATE--COA LIGASE [ADP-FORMING]"/>
    <property type="match status" value="1"/>
</dbReference>
<evidence type="ECO:0000259" key="5">
    <source>
        <dbReference type="SMART" id="SM00881"/>
    </source>
</evidence>
<keyword evidence="1" id="KW-0436">Ligase</keyword>
<dbReference type="InterPro" id="IPR036291">
    <property type="entry name" value="NAD(P)-bd_dom_sf"/>
</dbReference>
<evidence type="ECO:0000313" key="6">
    <source>
        <dbReference type="EMBL" id="KKK72861.1"/>
    </source>
</evidence>
<comment type="caution">
    <text evidence="6">The sequence shown here is derived from an EMBL/GenBank/DDBJ whole genome shotgun (WGS) entry which is preliminary data.</text>
</comment>
<proteinExistence type="predicted"/>
<dbReference type="Pfam" id="PF13607">
    <property type="entry name" value="Succ_CoA_lig"/>
    <property type="match status" value="1"/>
</dbReference>
<gene>
    <name evidence="6" type="ORF">LCGC14_2899640</name>
</gene>
<dbReference type="InterPro" id="IPR016102">
    <property type="entry name" value="Succinyl-CoA_synth-like"/>
</dbReference>
<dbReference type="SMART" id="SM00881">
    <property type="entry name" value="CoA_binding"/>
    <property type="match status" value="1"/>
</dbReference>
<name>A0A0F9AL13_9ZZZZ</name>
<evidence type="ECO:0000256" key="4">
    <source>
        <dbReference type="SAM" id="MobiDB-lite"/>
    </source>
</evidence>
<protein>
    <recommendedName>
        <fullName evidence="5">CoA-binding domain-containing protein</fullName>
    </recommendedName>
</protein>
<feature type="domain" description="CoA-binding" evidence="5">
    <location>
        <begin position="33"/>
        <end position="130"/>
    </location>
</feature>
<dbReference type="GO" id="GO:0016874">
    <property type="term" value="F:ligase activity"/>
    <property type="evidence" value="ECO:0007669"/>
    <property type="project" value="UniProtKB-KW"/>
</dbReference>
<dbReference type="PANTHER" id="PTHR43334:SF2">
    <property type="entry name" value="ACETATE--COA LIGASE [ADP-FORMING]"/>
    <property type="match status" value="1"/>
</dbReference>
<keyword evidence="2" id="KW-0547">Nucleotide-binding</keyword>
<evidence type="ECO:0000256" key="3">
    <source>
        <dbReference type="ARBA" id="ARBA00022840"/>
    </source>
</evidence>
<dbReference type="Gene3D" id="3.40.50.720">
    <property type="entry name" value="NAD(P)-binding Rossmann-like Domain"/>
    <property type="match status" value="1"/>
</dbReference>
<feature type="non-terminal residue" evidence="6">
    <location>
        <position position="1"/>
    </location>
</feature>
<dbReference type="SUPFAM" id="SSF52210">
    <property type="entry name" value="Succinyl-CoA synthetase domains"/>
    <property type="match status" value="2"/>
</dbReference>
<dbReference type="EMBL" id="LAZR01057046">
    <property type="protein sequence ID" value="KKK72861.1"/>
    <property type="molecule type" value="Genomic_DNA"/>
</dbReference>
<dbReference type="SUPFAM" id="SSF51735">
    <property type="entry name" value="NAD(P)-binding Rossmann-fold domains"/>
    <property type="match status" value="1"/>
</dbReference>
<keyword evidence="3" id="KW-0067">ATP-binding</keyword>
<evidence type="ECO:0000256" key="1">
    <source>
        <dbReference type="ARBA" id="ARBA00022598"/>
    </source>
</evidence>
<dbReference type="InterPro" id="IPR032875">
    <property type="entry name" value="Succ_CoA_lig_flav_dom"/>
</dbReference>
<dbReference type="GO" id="GO:0005524">
    <property type="term" value="F:ATP binding"/>
    <property type="evidence" value="ECO:0007669"/>
    <property type="project" value="UniProtKB-KW"/>
</dbReference>
<evidence type="ECO:0000256" key="2">
    <source>
        <dbReference type="ARBA" id="ARBA00022741"/>
    </source>
</evidence>
<reference evidence="6" key="1">
    <citation type="journal article" date="2015" name="Nature">
        <title>Complex archaea that bridge the gap between prokaryotes and eukaryotes.</title>
        <authorList>
            <person name="Spang A."/>
            <person name="Saw J.H."/>
            <person name="Jorgensen S.L."/>
            <person name="Zaremba-Niedzwiedzka K."/>
            <person name="Martijn J."/>
            <person name="Lind A.E."/>
            <person name="van Eijk R."/>
            <person name="Schleper C."/>
            <person name="Guy L."/>
            <person name="Ettema T.J."/>
        </authorList>
    </citation>
    <scope>NUCLEOTIDE SEQUENCE</scope>
</reference>
<feature type="compositionally biased region" description="Low complexity" evidence="4">
    <location>
        <begin position="1"/>
        <end position="14"/>
    </location>
</feature>
<dbReference type="Gene3D" id="3.40.50.261">
    <property type="entry name" value="Succinyl-CoA synthetase domains"/>
    <property type="match status" value="2"/>
</dbReference>
<dbReference type="InterPro" id="IPR003781">
    <property type="entry name" value="CoA-bd"/>
</dbReference>
<dbReference type="InterPro" id="IPR051538">
    <property type="entry name" value="Acyl-CoA_Synth/Transferase"/>
</dbReference>
<feature type="region of interest" description="Disordered" evidence="4">
    <location>
        <begin position="1"/>
        <end position="26"/>
    </location>
</feature>
<dbReference type="AlphaFoldDB" id="A0A0F9AL13"/>